<reference evidence="2" key="1">
    <citation type="submission" date="2024-04" db="EMBL/GenBank/DDBJ databases">
        <authorList>
            <consortium name="Molecular Ecology Group"/>
        </authorList>
    </citation>
    <scope>NUCLEOTIDE SEQUENCE</scope>
</reference>
<proteinExistence type="predicted"/>
<protein>
    <submittedName>
        <fullName evidence="2">Uncharacterized protein</fullName>
    </submittedName>
</protein>
<evidence type="ECO:0000313" key="1">
    <source>
        <dbReference type="EMBL" id="CAL1672578.1"/>
    </source>
</evidence>
<name>A0AAV2N080_9HYME</name>
<dbReference type="AlphaFoldDB" id="A0AAV2N080"/>
<sequence length="164" mass="18455">MQTKSLSAFTDLSGYKMCLQLLPNTISKAHSKRSKTNTNSIEELGHKPIKYVPAFTDLSGYKMCLQLQPNTILKAHSKRTKTNTNSIEKLGHKPIKYLPAFTDLSGYKTCLQLQIANCNCEFTDPKDNSVRLKKEAKIALREEKSPQLIFEIEESPFYGPGLAD</sequence>
<comment type="caution">
    <text evidence="2">The sequence shown here is derived from an EMBL/GenBank/DDBJ whole genome shotgun (WGS) entry which is preliminary data.</text>
</comment>
<keyword evidence="3" id="KW-1185">Reference proteome</keyword>
<gene>
    <name evidence="2" type="ORF">LPLAT_LOCUS11794</name>
    <name evidence="1" type="ORF">LPLAT_LOCUS9484</name>
</gene>
<dbReference type="EMBL" id="CAXIPU020000700">
    <property type="protein sequence ID" value="CAL1672578.1"/>
    <property type="molecule type" value="Genomic_DNA"/>
</dbReference>
<accession>A0AAV2N080</accession>
<dbReference type="EMBL" id="CAXIPU020001012">
    <property type="protein sequence ID" value="CAL1672832.1"/>
    <property type="molecule type" value="Genomic_DNA"/>
</dbReference>
<evidence type="ECO:0000313" key="3">
    <source>
        <dbReference type="Proteomes" id="UP001497644"/>
    </source>
</evidence>
<dbReference type="Proteomes" id="UP001497644">
    <property type="component" value="Unassembled WGS sequence"/>
</dbReference>
<organism evidence="2 3">
    <name type="scientific">Lasius platythorax</name>
    <dbReference type="NCBI Taxonomy" id="488582"/>
    <lineage>
        <taxon>Eukaryota</taxon>
        <taxon>Metazoa</taxon>
        <taxon>Ecdysozoa</taxon>
        <taxon>Arthropoda</taxon>
        <taxon>Hexapoda</taxon>
        <taxon>Insecta</taxon>
        <taxon>Pterygota</taxon>
        <taxon>Neoptera</taxon>
        <taxon>Endopterygota</taxon>
        <taxon>Hymenoptera</taxon>
        <taxon>Apocrita</taxon>
        <taxon>Aculeata</taxon>
        <taxon>Formicoidea</taxon>
        <taxon>Formicidae</taxon>
        <taxon>Formicinae</taxon>
        <taxon>Lasius</taxon>
        <taxon>Lasius</taxon>
    </lineage>
</organism>
<evidence type="ECO:0000313" key="2">
    <source>
        <dbReference type="EMBL" id="CAL1672832.1"/>
    </source>
</evidence>